<evidence type="ECO:0000256" key="4">
    <source>
        <dbReference type="ARBA" id="ARBA00022989"/>
    </source>
</evidence>
<dbReference type="PANTHER" id="PTHR10110:SF126">
    <property type="entry name" value="NA(+)_H(+) EXCHANGER PROTEIN 7"/>
    <property type="match status" value="1"/>
</dbReference>
<keyword evidence="5" id="KW-0915">Sodium</keyword>
<keyword evidence="2 9" id="KW-0813">Transport</keyword>
<dbReference type="RefSeq" id="XP_022657830.1">
    <property type="nucleotide sequence ID" value="XM_022802095.1"/>
</dbReference>
<feature type="compositionally biased region" description="Low complexity" evidence="10">
    <location>
        <begin position="1053"/>
        <end position="1079"/>
    </location>
</feature>
<feature type="compositionally biased region" description="Basic and acidic residues" evidence="10">
    <location>
        <begin position="125"/>
        <end position="135"/>
    </location>
</feature>
<dbReference type="GeneID" id="111248951"/>
<dbReference type="EnsemblMetazoa" id="XM_022802095">
    <property type="protein sequence ID" value="XP_022657830"/>
    <property type="gene ID" value="LOC111248951"/>
</dbReference>
<proteinExistence type="inferred from homology"/>
<feature type="region of interest" description="Disordered" evidence="10">
    <location>
        <begin position="49"/>
        <end position="135"/>
    </location>
</feature>
<feature type="transmembrane region" description="Helical" evidence="11">
    <location>
        <begin position="319"/>
        <end position="336"/>
    </location>
</feature>
<dbReference type="InterPro" id="IPR006153">
    <property type="entry name" value="Cation/H_exchanger_TM"/>
</dbReference>
<keyword evidence="12" id="KW-0732">Signal</keyword>
<keyword evidence="4 11" id="KW-1133">Transmembrane helix</keyword>
<keyword evidence="7 11" id="KW-0472">Membrane</keyword>
<evidence type="ECO:0000256" key="9">
    <source>
        <dbReference type="RuleBase" id="RU003722"/>
    </source>
</evidence>
<dbReference type="Pfam" id="PF00999">
    <property type="entry name" value="Na_H_Exchanger"/>
    <property type="match status" value="1"/>
</dbReference>
<feature type="compositionally biased region" description="Basic and acidic residues" evidence="10">
    <location>
        <begin position="1172"/>
        <end position="1194"/>
    </location>
</feature>
<evidence type="ECO:0000259" key="13">
    <source>
        <dbReference type="Pfam" id="PF00999"/>
    </source>
</evidence>
<dbReference type="PRINTS" id="PR01084">
    <property type="entry name" value="NAHEXCHNGR"/>
</dbReference>
<evidence type="ECO:0000256" key="8">
    <source>
        <dbReference type="ARBA" id="ARBA00023201"/>
    </source>
</evidence>
<dbReference type="RefSeq" id="XP_022657831.1">
    <property type="nucleotide sequence ID" value="XM_022802096.1"/>
</dbReference>
<keyword evidence="8 9" id="KW-0739">Sodium transport</keyword>
<feature type="transmembrane region" description="Helical" evidence="11">
    <location>
        <begin position="485"/>
        <end position="502"/>
    </location>
</feature>
<sequence>MRLRLLQMSDAFFCYCLLSGLLFVAQATAQQNGIPDNLLISSRRIRHSHLHTHGRRVEPREVRAKPLVNPKKDAAEDGREHRTNRTSNAPMYGDGGSSSDAKDYRTDVATNNRGGGGGGSRSSSRAHDVNSSDRVYQRIDEGSDSEQGHTPYSEHRINGGKTISLSLNHLDEPSMQSQFTVAGPSLSAVTPPALHEHGMADDPAGHGADHGSFNHTILFGTPISPVGHQVAWCHDESTDHEHAGGVSIASIRWEFVSVPFMFTAFVILAGLTKIIFHHANFLSSIIPESCMLIVLGTLVGGIAHISNNDTLPAFSPDTFFLYLLPPIVLESSYSLYDNSFFSNIGTILLYAVMGTLINVFTIGPSLFVLDKLGWLGGLDLGLLESLVFSSLISAVDPVAVLAIFQEVGVNKVLYFLVFGESLLNDAVTVVVYNMMVSFHGSEVTLQAILTGIAAFLSVSMGAVAIGGIFGFVTALVTLYTNEVRVVEPLAVIGLAYMAYLTAELVHFSGIIAIICCGLIQVQYAMNNISQKSYTTVKYFTKMMSAVCDTIIFIFLGMVLVNKKPEFRIEFIVWTTILCLVFRFMSVFGLTYCVNTAGRVLKINLEEQFIMAYGGLRGAVSFSLVIMLSPCKFPHYDIFVTTTLFIIIFTVFIQGASVKPLVNLLKIRRHQSLGDSLFTEINKKLVDNIMLGIEEVTGNRGGNYWKGVLSSLDEKYLRPLLVRDNGHNSLTRIYTKVVLADHYAHLYGPATALEEKLPLHVPRSLGEKALSLAAEDQISMSVPDENGQEVSTSEDEDRVLLRHEGRKKSVTVAAHANVSPKRVRFSRFVLMPRLTMSCNDDPTRAEQLRAASRSLDSEMSNNNHSMTAFGSPTRIGSDVGALSSDEKRQYTMGLWRKAVARASSLDSRPKTDTTKLLLKALNENPYHKYHHRYNPNLVNDDNQELAAHLRARRLRARRLTMYTLAGDVPSEPEQTDQDSLHGSSALPIQGYQPMSGGQKNTTESESDTETKGRRRTSSQGERRRSLRQRRKISTLTLGQVSHLDILRAAQQRRSSLLSRQSGSLSGPPTAGTTMPTGHAAFHAAVEKTDSGKESVQSSRPPSLRLSRQKAISSSQEDVLDTLRSPHASGSACATVASASSSSGGGDGDGGGSRSRQDSCTAPEAMSGMSTPTGERRSSLKSQDRNHSGEEDAEVRSRHHVVTIEDNGEDDKKTFEETSI</sequence>
<organism evidence="14 15">
    <name type="scientific">Varroa destructor</name>
    <name type="common">Honeybee mite</name>
    <dbReference type="NCBI Taxonomy" id="109461"/>
    <lineage>
        <taxon>Eukaryota</taxon>
        <taxon>Metazoa</taxon>
        <taxon>Ecdysozoa</taxon>
        <taxon>Arthropoda</taxon>
        <taxon>Chelicerata</taxon>
        <taxon>Arachnida</taxon>
        <taxon>Acari</taxon>
        <taxon>Parasitiformes</taxon>
        <taxon>Mesostigmata</taxon>
        <taxon>Gamasina</taxon>
        <taxon>Dermanyssoidea</taxon>
        <taxon>Varroidae</taxon>
        <taxon>Varroa</taxon>
    </lineage>
</organism>
<evidence type="ECO:0000256" key="5">
    <source>
        <dbReference type="ARBA" id="ARBA00023053"/>
    </source>
</evidence>
<feature type="compositionally biased region" description="Basic and acidic residues" evidence="10">
    <location>
        <begin position="1208"/>
        <end position="1218"/>
    </location>
</feature>
<feature type="transmembrane region" description="Helical" evidence="11">
    <location>
        <begin position="288"/>
        <end position="307"/>
    </location>
</feature>
<dbReference type="Gene3D" id="6.10.140.1330">
    <property type="match status" value="1"/>
</dbReference>
<dbReference type="InterPro" id="IPR004709">
    <property type="entry name" value="NaH_exchanger"/>
</dbReference>
<feature type="chain" id="PRO_5033914426" description="Sodium/hydrogen exchanger" evidence="12">
    <location>
        <begin position="30"/>
        <end position="1218"/>
    </location>
</feature>
<feature type="transmembrane region" description="Helical" evidence="11">
    <location>
        <begin position="508"/>
        <end position="526"/>
    </location>
</feature>
<evidence type="ECO:0000256" key="2">
    <source>
        <dbReference type="ARBA" id="ARBA00022448"/>
    </source>
</evidence>
<dbReference type="GO" id="GO:0015386">
    <property type="term" value="F:potassium:proton antiporter activity"/>
    <property type="evidence" value="ECO:0007669"/>
    <property type="project" value="TreeGrafter"/>
</dbReference>
<accession>A0A7M7JVH7</accession>
<evidence type="ECO:0000256" key="3">
    <source>
        <dbReference type="ARBA" id="ARBA00022692"/>
    </source>
</evidence>
<dbReference type="OrthoDB" id="6509663at2759"/>
<dbReference type="InParanoid" id="A0A7M7JVH7"/>
<feature type="transmembrane region" description="Helical" evidence="11">
    <location>
        <begin position="538"/>
        <end position="558"/>
    </location>
</feature>
<keyword evidence="15" id="KW-1185">Reference proteome</keyword>
<feature type="compositionally biased region" description="Basic and acidic residues" evidence="10">
    <location>
        <begin position="55"/>
        <end position="83"/>
    </location>
</feature>
<comment type="similarity">
    <text evidence="9">Belongs to the monovalent cation:proton antiporter 1 (CPA1) transporter (TC 2.A.36) family.</text>
</comment>
<evidence type="ECO:0000313" key="14">
    <source>
        <dbReference type="EnsemblMetazoa" id="XP_022657830"/>
    </source>
</evidence>
<dbReference type="AlphaFoldDB" id="A0A7M7JVH7"/>
<evidence type="ECO:0000256" key="1">
    <source>
        <dbReference type="ARBA" id="ARBA00004141"/>
    </source>
</evidence>
<keyword evidence="3 9" id="KW-0812">Transmembrane</keyword>
<evidence type="ECO:0000256" key="11">
    <source>
        <dbReference type="SAM" id="Phobius"/>
    </source>
</evidence>
<dbReference type="GO" id="GO:0015385">
    <property type="term" value="F:sodium:proton antiporter activity"/>
    <property type="evidence" value="ECO:0007669"/>
    <property type="project" value="InterPro"/>
</dbReference>
<dbReference type="GO" id="GO:0098719">
    <property type="term" value="P:sodium ion import across plasma membrane"/>
    <property type="evidence" value="ECO:0007669"/>
    <property type="project" value="TreeGrafter"/>
</dbReference>
<feature type="compositionally biased region" description="Gly residues" evidence="10">
    <location>
        <begin position="1141"/>
        <end position="1151"/>
    </location>
</feature>
<dbReference type="GO" id="GO:0005886">
    <property type="term" value="C:plasma membrane"/>
    <property type="evidence" value="ECO:0007669"/>
    <property type="project" value="TreeGrafter"/>
</dbReference>
<protein>
    <recommendedName>
        <fullName evidence="9">Sodium/hydrogen exchanger</fullName>
    </recommendedName>
</protein>
<feature type="compositionally biased region" description="Low complexity" evidence="10">
    <location>
        <begin position="1126"/>
        <end position="1140"/>
    </location>
</feature>
<feature type="transmembrane region" description="Helical" evidence="11">
    <location>
        <begin position="637"/>
        <end position="661"/>
    </location>
</feature>
<dbReference type="NCBIfam" id="TIGR00840">
    <property type="entry name" value="b_cpa1"/>
    <property type="match status" value="1"/>
</dbReference>
<feature type="transmembrane region" description="Helical" evidence="11">
    <location>
        <begin position="387"/>
        <end position="405"/>
    </location>
</feature>
<feature type="transmembrane region" description="Helical" evidence="11">
    <location>
        <begin position="412"/>
        <end position="435"/>
    </location>
</feature>
<feature type="transmembrane region" description="Helical" evidence="11">
    <location>
        <begin position="348"/>
        <end position="367"/>
    </location>
</feature>
<feature type="transmembrane region" description="Helical" evidence="11">
    <location>
        <begin position="447"/>
        <end position="478"/>
    </location>
</feature>
<evidence type="ECO:0000256" key="6">
    <source>
        <dbReference type="ARBA" id="ARBA00023065"/>
    </source>
</evidence>
<name>A0A7M7JVH7_VARDE</name>
<feature type="signal peptide" evidence="12">
    <location>
        <begin position="1"/>
        <end position="29"/>
    </location>
</feature>
<evidence type="ECO:0000256" key="10">
    <source>
        <dbReference type="SAM" id="MobiDB-lite"/>
    </source>
</evidence>
<feature type="region of interest" description="Disordered" evidence="10">
    <location>
        <begin position="1053"/>
        <end position="1218"/>
    </location>
</feature>
<dbReference type="PANTHER" id="PTHR10110">
    <property type="entry name" value="SODIUM/HYDROGEN EXCHANGER"/>
    <property type="match status" value="1"/>
</dbReference>
<dbReference type="GO" id="GO:0051453">
    <property type="term" value="P:regulation of intracellular pH"/>
    <property type="evidence" value="ECO:0007669"/>
    <property type="project" value="TreeGrafter"/>
</dbReference>
<comment type="subcellular location">
    <subcellularLocation>
        <location evidence="1">Membrane</location>
        <topology evidence="1">Multi-pass membrane protein</topology>
    </subcellularLocation>
</comment>
<feature type="region of interest" description="Disordered" evidence="10">
    <location>
        <begin position="964"/>
        <end position="1032"/>
    </location>
</feature>
<reference evidence="14" key="1">
    <citation type="submission" date="2021-01" db="UniProtKB">
        <authorList>
            <consortium name="EnsemblMetazoa"/>
        </authorList>
    </citation>
    <scope>IDENTIFICATION</scope>
</reference>
<feature type="transmembrane region" description="Helical" evidence="11">
    <location>
        <begin position="255"/>
        <end position="276"/>
    </location>
</feature>
<keyword evidence="9" id="KW-0050">Antiport</keyword>
<dbReference type="EnsemblMetazoa" id="XM_022802096">
    <property type="protein sequence ID" value="XP_022657831"/>
    <property type="gene ID" value="LOC111248951"/>
</dbReference>
<feature type="region of interest" description="Disordered" evidence="10">
    <location>
        <begin position="140"/>
        <end position="159"/>
    </location>
</feature>
<dbReference type="InterPro" id="IPR018422">
    <property type="entry name" value="Cation/H_exchanger_CPA1"/>
</dbReference>
<feature type="domain" description="Cation/H+ exchanger transmembrane" evidence="13">
    <location>
        <begin position="271"/>
        <end position="662"/>
    </location>
</feature>
<feature type="transmembrane region" description="Helical" evidence="11">
    <location>
        <begin position="570"/>
        <end position="596"/>
    </location>
</feature>
<evidence type="ECO:0000256" key="7">
    <source>
        <dbReference type="ARBA" id="ARBA00023136"/>
    </source>
</evidence>
<keyword evidence="6 9" id="KW-0406">Ion transport</keyword>
<dbReference type="Proteomes" id="UP000594260">
    <property type="component" value="Unplaced"/>
</dbReference>
<evidence type="ECO:0000256" key="12">
    <source>
        <dbReference type="SAM" id="SignalP"/>
    </source>
</evidence>
<evidence type="ECO:0000313" key="15">
    <source>
        <dbReference type="Proteomes" id="UP000594260"/>
    </source>
</evidence>
<dbReference type="KEGG" id="vde:111248951"/>